<dbReference type="InterPro" id="IPR026001">
    <property type="entry name" value="Abi-like_C"/>
</dbReference>
<sequence>MEQNDQIEPLLATVHTLLRADGADDAAEIVQKYPAAAEQTGYDNWNGGTNYWHIQFKMPASDYARLGAKRSQLEEQITAKLRTVTEHQENDCYSAVIVPDREFRADWRSSSQSELPKKVRQNILDGLRLEDVDWSGRLNDVEFLSRLYDLEEMPSTDSRYKDAVGDIWQHRCNNDDWENDWLYSDSRFRLAEGSADHFLRFLCEMVHPLVRPDRNDALKLAEQFNDQLKGAGWELYQAELIAGRPRFAFRSLEHNGGRSVLRAKAVADALNAGWMAKQIERLELAVDTDPELAIGTAKELVETCCKSILTKRGIAFTKSDDMGDLTKKLTKALQLVPEGVSDAAKGAENVRLILRNLTQITSNLTQLRGLYGTGHGKDGQYRGLQPRHARLAVAAAVAFIDFVSETHRHREHTENAEKA</sequence>
<protein>
    <recommendedName>
        <fullName evidence="5">Abortive infection protein-like C-terminal domain-containing protein</fullName>
    </recommendedName>
</protein>
<feature type="domain" description="AbiJ-NTD3" evidence="2">
    <location>
        <begin position="115"/>
        <end position="280"/>
    </location>
</feature>
<evidence type="ECO:0008006" key="5">
    <source>
        <dbReference type="Google" id="ProtNLM"/>
    </source>
</evidence>
<proteinExistence type="predicted"/>
<reference evidence="3 4" key="1">
    <citation type="submission" date="2018-08" db="EMBL/GenBank/DDBJ databases">
        <authorList>
            <person name="Lee Y."/>
            <person name="Kakembo D."/>
        </authorList>
    </citation>
    <scope>NUCLEOTIDE SEQUENCE [LARGE SCALE GENOMIC DNA]</scope>
    <source>
        <strain evidence="3 4">JBCS1880</strain>
    </source>
</reference>
<dbReference type="RefSeq" id="WP_039582309.1">
    <property type="nucleotide sequence ID" value="NZ_CP009747.1"/>
</dbReference>
<evidence type="ECO:0000313" key="3">
    <source>
        <dbReference type="EMBL" id="AXO90695.1"/>
    </source>
</evidence>
<dbReference type="KEGG" id="ppv:NJ69_19010"/>
<dbReference type="Pfam" id="PF14355">
    <property type="entry name" value="Abi_C"/>
    <property type="match status" value="1"/>
</dbReference>
<dbReference type="AlphaFoldDB" id="A0AAI8KFS2"/>
<dbReference type="Proteomes" id="UP000258127">
    <property type="component" value="Chromosome"/>
</dbReference>
<dbReference type="InterPro" id="IPR041427">
    <property type="entry name" value="AbiJ-NTD3"/>
</dbReference>
<dbReference type="Pfam" id="PF18860">
    <property type="entry name" value="AbiJ_NTD3"/>
    <property type="match status" value="1"/>
</dbReference>
<evidence type="ECO:0000259" key="2">
    <source>
        <dbReference type="Pfam" id="PF18860"/>
    </source>
</evidence>
<dbReference type="EMBL" id="CP031641">
    <property type="protein sequence ID" value="AXO90695.1"/>
    <property type="molecule type" value="Genomic_DNA"/>
</dbReference>
<evidence type="ECO:0000259" key="1">
    <source>
        <dbReference type="Pfam" id="PF14355"/>
    </source>
</evidence>
<evidence type="ECO:0000313" key="4">
    <source>
        <dbReference type="Proteomes" id="UP000258127"/>
    </source>
</evidence>
<organism evidence="3 4">
    <name type="scientific">Pseudomonas parafulva</name>
    <dbReference type="NCBI Taxonomy" id="157782"/>
    <lineage>
        <taxon>Bacteria</taxon>
        <taxon>Pseudomonadati</taxon>
        <taxon>Pseudomonadota</taxon>
        <taxon>Gammaproteobacteria</taxon>
        <taxon>Pseudomonadales</taxon>
        <taxon>Pseudomonadaceae</taxon>
        <taxon>Pseudomonas</taxon>
    </lineage>
</organism>
<name>A0AAI8KFS2_9PSED</name>
<feature type="domain" description="Abortive infection protein-like C-terminal" evidence="1">
    <location>
        <begin position="325"/>
        <end position="403"/>
    </location>
</feature>
<accession>A0AAI8KFS2</accession>
<gene>
    <name evidence="3" type="ORF">DZC75_22800</name>
</gene>
<keyword evidence="4" id="KW-1185">Reference proteome</keyword>